<dbReference type="OrthoDB" id="25155at2157"/>
<keyword evidence="2" id="KW-1185">Reference proteome</keyword>
<dbReference type="PANTHER" id="PTHR19288:SF46">
    <property type="entry name" value="HALOACID DEHALOGENASE-LIKE HYDROLASE DOMAIN-CONTAINING PROTEIN 2"/>
    <property type="match status" value="1"/>
</dbReference>
<dbReference type="NCBIfam" id="TIGR01460">
    <property type="entry name" value="HAD-SF-IIA"/>
    <property type="match status" value="1"/>
</dbReference>
<proteinExistence type="predicted"/>
<gene>
    <name evidence="1" type="ORF">P186_1898</name>
</gene>
<evidence type="ECO:0000313" key="1">
    <source>
        <dbReference type="EMBL" id="AET33300.1"/>
    </source>
</evidence>
<dbReference type="PANTHER" id="PTHR19288">
    <property type="entry name" value="4-NITROPHENYLPHOSPHATASE-RELATED"/>
    <property type="match status" value="1"/>
</dbReference>
<accession>G7VHK9</accession>
<dbReference type="InterPro" id="IPR036412">
    <property type="entry name" value="HAD-like_sf"/>
</dbReference>
<protein>
    <submittedName>
        <fullName evidence="1">HAD-superfamily hydrolase, subfamily IIA</fullName>
    </submittedName>
</protein>
<name>G7VHK9_9CREN</name>
<dbReference type="Proteomes" id="UP000005867">
    <property type="component" value="Chromosome"/>
</dbReference>
<dbReference type="Gene3D" id="3.40.50.1000">
    <property type="entry name" value="HAD superfamily/HAD-like"/>
    <property type="match status" value="2"/>
</dbReference>
<dbReference type="KEGG" id="pyr:P186_1898"/>
<dbReference type="GeneID" id="11596391"/>
<organism evidence="1 2">
    <name type="scientific">Pyrobaculum ferrireducens</name>
    <dbReference type="NCBI Taxonomy" id="1104324"/>
    <lineage>
        <taxon>Archaea</taxon>
        <taxon>Thermoproteota</taxon>
        <taxon>Thermoprotei</taxon>
        <taxon>Thermoproteales</taxon>
        <taxon>Thermoproteaceae</taxon>
        <taxon>Pyrobaculum</taxon>
    </lineage>
</organism>
<dbReference type="GO" id="GO:0005737">
    <property type="term" value="C:cytoplasm"/>
    <property type="evidence" value="ECO:0007669"/>
    <property type="project" value="TreeGrafter"/>
</dbReference>
<dbReference type="AlphaFoldDB" id="G7VHK9"/>
<dbReference type="InterPro" id="IPR023214">
    <property type="entry name" value="HAD_sf"/>
</dbReference>
<dbReference type="eggNOG" id="arCOG04221">
    <property type="taxonomic scope" value="Archaea"/>
</dbReference>
<dbReference type="Pfam" id="PF13242">
    <property type="entry name" value="Hydrolase_like"/>
    <property type="match status" value="1"/>
</dbReference>
<dbReference type="SUPFAM" id="SSF56784">
    <property type="entry name" value="HAD-like"/>
    <property type="match status" value="1"/>
</dbReference>
<reference evidence="1 2" key="1">
    <citation type="journal article" date="2012" name="J. Bacteriol.">
        <title>Complete genome sequence of strain 1860, a crenarchaeon of the genus pyrobaculum able to grow with various electron acceptors.</title>
        <authorList>
            <person name="Mardanov A.V."/>
            <person name="Gumerov V.M."/>
            <person name="Slobodkina G.B."/>
            <person name="Beletsky A.V."/>
            <person name="Bonch-Osmolovskaya E.A."/>
            <person name="Ravin N.V."/>
            <person name="Skryabin K.G."/>
        </authorList>
    </citation>
    <scope>NUCLEOTIDE SEQUENCE [LARGE SCALE GENOMIC DNA]</scope>
    <source>
        <strain evidence="1 2">1860</strain>
    </source>
</reference>
<dbReference type="EMBL" id="CP003098">
    <property type="protein sequence ID" value="AET33300.1"/>
    <property type="molecule type" value="Genomic_DNA"/>
</dbReference>
<dbReference type="GO" id="GO:0016791">
    <property type="term" value="F:phosphatase activity"/>
    <property type="evidence" value="ECO:0007669"/>
    <property type="project" value="TreeGrafter"/>
</dbReference>
<dbReference type="RefSeq" id="WP_014289125.1">
    <property type="nucleotide sequence ID" value="NC_016645.1"/>
</dbReference>
<sequence length="255" mass="28029">MKPSVYFIDVQGTLLKRNPQTLKSQLIGGVKAMEAMRQRGARYFILSNAPRLTEEVYKDLAAVGLPVGMEQVITSAQVTGEYIAKRFGPSKLYVIGSDSFKQELAKYGHQVVEDGADIVVVGIDRQLTFEKLNKAMQLIMSGAKLVAAGMSRFIPEEKPTISIGPIAMALSYATGVKPINTGKPSRIMYTYALIRARAYPEESAIISDDLEDLVLAQKMGFHTILVLTGTTTPERLRESGFQPDQVLSNIDELEP</sequence>
<keyword evidence="1" id="KW-0378">Hydrolase</keyword>
<dbReference type="HOGENOM" id="CLU_043473_1_2_2"/>
<dbReference type="STRING" id="1104324.P186_1898"/>
<dbReference type="BioCyc" id="PSP1104324:GJSN-1856-MONOMER"/>
<dbReference type="Pfam" id="PF13344">
    <property type="entry name" value="Hydrolase_6"/>
    <property type="match status" value="1"/>
</dbReference>
<evidence type="ECO:0000313" key="2">
    <source>
        <dbReference type="Proteomes" id="UP000005867"/>
    </source>
</evidence>
<dbReference type="InterPro" id="IPR006357">
    <property type="entry name" value="HAD-SF_hydro_IIA"/>
</dbReference>